<gene>
    <name evidence="10" type="ordered locus">Sulku_2612</name>
</gene>
<keyword evidence="7" id="KW-0411">Iron-sulfur</keyword>
<dbReference type="EMBL" id="CP002356">
    <property type="protein sequence ID" value="ADR35267.1"/>
    <property type="molecule type" value="Genomic_DNA"/>
</dbReference>
<keyword evidence="2" id="KW-0004">4Fe-4S</keyword>
<dbReference type="GO" id="GO:0005886">
    <property type="term" value="C:plasma membrane"/>
    <property type="evidence" value="ECO:0007669"/>
    <property type="project" value="TreeGrafter"/>
</dbReference>
<keyword evidence="3" id="KW-0479">Metal-binding</keyword>
<feature type="transmembrane region" description="Helical" evidence="8">
    <location>
        <begin position="157"/>
        <end position="178"/>
    </location>
</feature>
<feature type="transmembrane region" description="Helical" evidence="8">
    <location>
        <begin position="12"/>
        <end position="35"/>
    </location>
</feature>
<dbReference type="OrthoDB" id="9784262at2"/>
<dbReference type="PROSITE" id="PS00198">
    <property type="entry name" value="4FE4S_FER_1"/>
    <property type="match status" value="1"/>
</dbReference>
<dbReference type="NCBIfam" id="TIGR02163">
    <property type="entry name" value="napH"/>
    <property type="match status" value="1"/>
</dbReference>
<keyword evidence="4" id="KW-0677">Repeat</keyword>
<evidence type="ECO:0000256" key="2">
    <source>
        <dbReference type="ARBA" id="ARBA00022485"/>
    </source>
</evidence>
<dbReference type="Proteomes" id="UP000008721">
    <property type="component" value="Plasmid pSULKU01"/>
</dbReference>
<dbReference type="Gene3D" id="3.30.70.20">
    <property type="match status" value="1"/>
</dbReference>
<organism evidence="10 11">
    <name type="scientific">Sulfuricurvum kujiense (strain ATCC BAA-921 / DSM 16994 / JCM 11577 / YK-1)</name>
    <dbReference type="NCBI Taxonomy" id="709032"/>
    <lineage>
        <taxon>Bacteria</taxon>
        <taxon>Pseudomonadati</taxon>
        <taxon>Campylobacterota</taxon>
        <taxon>Epsilonproteobacteria</taxon>
        <taxon>Campylobacterales</taxon>
        <taxon>Sulfurimonadaceae</taxon>
        <taxon>Sulfuricurvum</taxon>
    </lineage>
</organism>
<name>E4U3K1_SULKY</name>
<dbReference type="RefSeq" id="WP_013449879.1">
    <property type="nucleotide sequence ID" value="NC_014754.1"/>
</dbReference>
<proteinExistence type="predicted"/>
<feature type="transmembrane region" description="Helical" evidence="8">
    <location>
        <begin position="127"/>
        <end position="145"/>
    </location>
</feature>
<dbReference type="InterPro" id="IPR017896">
    <property type="entry name" value="4Fe4S_Fe-S-bd"/>
</dbReference>
<protein>
    <submittedName>
        <fullName evidence="10">Periplasmic nitrate reductase subunit NapH</fullName>
    </submittedName>
</protein>
<evidence type="ECO:0000313" key="11">
    <source>
        <dbReference type="Proteomes" id="UP000008721"/>
    </source>
</evidence>
<dbReference type="PROSITE" id="PS51379">
    <property type="entry name" value="4FE4S_FER_2"/>
    <property type="match status" value="2"/>
</dbReference>
<feature type="domain" description="4Fe-4S ferredoxin-type" evidence="9">
    <location>
        <begin position="235"/>
        <end position="264"/>
    </location>
</feature>
<feature type="domain" description="4Fe-4S ferredoxin-type" evidence="9">
    <location>
        <begin position="204"/>
        <end position="234"/>
    </location>
</feature>
<dbReference type="GO" id="GO:0051539">
    <property type="term" value="F:4 iron, 4 sulfur cluster binding"/>
    <property type="evidence" value="ECO:0007669"/>
    <property type="project" value="UniProtKB-KW"/>
</dbReference>
<evidence type="ECO:0000256" key="4">
    <source>
        <dbReference type="ARBA" id="ARBA00022737"/>
    </source>
</evidence>
<dbReference type="PANTHER" id="PTHR30176:SF3">
    <property type="entry name" value="FERREDOXIN-TYPE PROTEIN NAPH"/>
    <property type="match status" value="1"/>
</dbReference>
<dbReference type="HOGENOM" id="CLU_066585_1_0_7"/>
<dbReference type="Pfam" id="PF13237">
    <property type="entry name" value="Fer4_10"/>
    <property type="match status" value="1"/>
</dbReference>
<keyword evidence="1" id="KW-0813">Transport</keyword>
<evidence type="ECO:0000256" key="3">
    <source>
        <dbReference type="ARBA" id="ARBA00022723"/>
    </source>
</evidence>
<dbReference type="eggNOG" id="COG0348">
    <property type="taxonomic scope" value="Bacteria"/>
</dbReference>
<dbReference type="NCBIfam" id="NF007013">
    <property type="entry name" value="PRK09477.1"/>
    <property type="match status" value="1"/>
</dbReference>
<dbReference type="InterPro" id="IPR011886">
    <property type="entry name" value="NapH_MauN"/>
</dbReference>
<evidence type="ECO:0000259" key="9">
    <source>
        <dbReference type="PROSITE" id="PS51379"/>
    </source>
</evidence>
<evidence type="ECO:0000256" key="1">
    <source>
        <dbReference type="ARBA" id="ARBA00022448"/>
    </source>
</evidence>
<keyword evidence="6" id="KW-0408">Iron</keyword>
<dbReference type="SUPFAM" id="SSF54862">
    <property type="entry name" value="4Fe-4S ferredoxins"/>
    <property type="match status" value="1"/>
</dbReference>
<feature type="transmembrane region" description="Helical" evidence="8">
    <location>
        <begin position="55"/>
        <end position="83"/>
    </location>
</feature>
<dbReference type="Pfam" id="PF12801">
    <property type="entry name" value="Fer4_5"/>
    <property type="match status" value="2"/>
</dbReference>
<dbReference type="PANTHER" id="PTHR30176">
    <property type="entry name" value="FERREDOXIN-TYPE PROTEIN NAPH"/>
    <property type="match status" value="1"/>
</dbReference>
<evidence type="ECO:0000256" key="8">
    <source>
        <dbReference type="SAM" id="Phobius"/>
    </source>
</evidence>
<sequence length="272" mass="30033">MEWLKKHRFLILRRLIQISMIVLYFAAHAWGWKVLEGNLGSSLVVGTIPLADPFAVIQMSAAGALLGLDVLIGAAIITLFYAIIGGRAFCSWVCPINMVSDAANGLRRILRINEVERRVVISRHLRYWVLALSIALSAIFGVAAFEFISPIGMLNRGLIFGIGFGGAVVAGVFLFDLFGVKNGFCGHLCPLGGFYSLIGRFSLIRVKHNQEKCTLCMKCTAICPEKPVLHMIGKRSEFVAMGECTNCARCIEVCDDDALNFDIRLFKQQDKE</sequence>
<accession>E4U3K1</accession>
<dbReference type="InterPro" id="IPR051684">
    <property type="entry name" value="Electron_Trans/Redox"/>
</dbReference>
<reference evidence="10 11" key="1">
    <citation type="journal article" date="2012" name="Stand. Genomic Sci.">
        <title>Complete genome sequence of the sulfur compounds oxidizing chemolithoautotroph Sulfuricurvum kujiense type strain (YK-1(T)).</title>
        <authorList>
            <person name="Han C."/>
            <person name="Kotsyurbenko O."/>
            <person name="Chertkov O."/>
            <person name="Held B."/>
            <person name="Lapidus A."/>
            <person name="Nolan M."/>
            <person name="Lucas S."/>
            <person name="Hammon N."/>
            <person name="Deshpande S."/>
            <person name="Cheng J.F."/>
            <person name="Tapia R."/>
            <person name="Goodwin L.A."/>
            <person name="Pitluck S."/>
            <person name="Liolios K."/>
            <person name="Pagani I."/>
            <person name="Ivanova N."/>
            <person name="Mavromatis K."/>
            <person name="Mikhailova N."/>
            <person name="Pati A."/>
            <person name="Chen A."/>
            <person name="Palaniappan K."/>
            <person name="Land M."/>
            <person name="Hauser L."/>
            <person name="Chang Y.J."/>
            <person name="Jeffries C.D."/>
            <person name="Brambilla E.M."/>
            <person name="Rohde M."/>
            <person name="Spring S."/>
            <person name="Sikorski J."/>
            <person name="Goker M."/>
            <person name="Woyke T."/>
            <person name="Bristow J."/>
            <person name="Eisen J.A."/>
            <person name="Markowitz V."/>
            <person name="Hugenholtz P."/>
            <person name="Kyrpides N.C."/>
            <person name="Klenk H.P."/>
            <person name="Detter J.C."/>
        </authorList>
    </citation>
    <scope>NUCLEOTIDE SEQUENCE [LARGE SCALE GENOMIC DNA]</scope>
    <source>
        <strain evidence="11">ATCC BAA-921 / DSM 16994 / JCM 11577 / YK-1</strain>
    </source>
</reference>
<keyword evidence="5" id="KW-0249">Electron transport</keyword>
<keyword evidence="11" id="KW-1185">Reference proteome</keyword>
<evidence type="ECO:0000313" key="10">
    <source>
        <dbReference type="EMBL" id="ADR35267.1"/>
    </source>
</evidence>
<keyword evidence="8" id="KW-0472">Membrane</keyword>
<dbReference type="AlphaFoldDB" id="E4U3K1"/>
<evidence type="ECO:0000256" key="6">
    <source>
        <dbReference type="ARBA" id="ARBA00023004"/>
    </source>
</evidence>
<geneLocation type="plasmid" evidence="10 11">
    <name>pSULKU01</name>
</geneLocation>
<keyword evidence="8" id="KW-0812">Transmembrane</keyword>
<keyword evidence="8" id="KW-1133">Transmembrane helix</keyword>
<evidence type="ECO:0000256" key="5">
    <source>
        <dbReference type="ARBA" id="ARBA00022982"/>
    </source>
</evidence>
<dbReference type="GO" id="GO:0046872">
    <property type="term" value="F:metal ion binding"/>
    <property type="evidence" value="ECO:0007669"/>
    <property type="project" value="UniProtKB-KW"/>
</dbReference>
<keyword evidence="10" id="KW-0614">Plasmid</keyword>
<dbReference type="KEGG" id="sku:Sulku_2612"/>
<dbReference type="InterPro" id="IPR017900">
    <property type="entry name" value="4Fe4S_Fe_S_CS"/>
</dbReference>
<evidence type="ECO:0000256" key="7">
    <source>
        <dbReference type="ARBA" id="ARBA00023014"/>
    </source>
</evidence>